<keyword evidence="6" id="KW-1185">Reference proteome</keyword>
<evidence type="ECO:0000256" key="2">
    <source>
        <dbReference type="ARBA" id="ARBA00022737"/>
    </source>
</evidence>
<dbReference type="InterPro" id="IPR020472">
    <property type="entry name" value="WD40_PAC1"/>
</dbReference>
<feature type="repeat" description="WD" evidence="3">
    <location>
        <begin position="232"/>
        <end position="271"/>
    </location>
</feature>
<sequence>MKTFDEKLNIVCEIFENLTSSEQVETIKALLIKCQPPQLNTVQEVLQTQLLYDAVFSQFLPQELITKIFSYLSAGELSRVACSNKHWRDVANCDVLWQKFCRDKGWLHYGIDHDLSMEQPSPRSKGQLIVTGSTDGTVRVWDVFSGQCLDVINGHSDSVTCLQMMDTEVITGCADSIISVFEISSATCKKILNGHEKGIIDLKCDGKHLVSAAGDFMIRIWSWPSGSCQHVLSGHVDEIETLSLHEGLVMSTSWDSSCKLWDINQGICIQTLSGHTEIVFCCQFDDVKAVTGAGDGTLKIWNLTTGECTDTLIGHQDDVYCLQYDNDVIASGSADSTVILWNHSGECLRVMDGHIGVVRCLRLMNGRLVTGGDRKKIMVWDGKTGDLLNVIHRNPNLLHLMWISDTKLITASPESPGVITLLSYW</sequence>
<evidence type="ECO:0000313" key="6">
    <source>
        <dbReference type="Proteomes" id="UP000230750"/>
    </source>
</evidence>
<dbReference type="GO" id="GO:0010992">
    <property type="term" value="P:ubiquitin recycling"/>
    <property type="evidence" value="ECO:0007669"/>
    <property type="project" value="TreeGrafter"/>
</dbReference>
<dbReference type="Gene3D" id="1.20.1280.50">
    <property type="match status" value="1"/>
</dbReference>
<dbReference type="OrthoDB" id="19711at2759"/>
<dbReference type="PANTHER" id="PTHR19849:SF1">
    <property type="entry name" value="F-BOX_WD REPEAT-CONTAINING PROTEIN 7"/>
    <property type="match status" value="1"/>
</dbReference>
<proteinExistence type="predicted"/>
<gene>
    <name evidence="5" type="ORF">BSL78_14679</name>
</gene>
<dbReference type="Proteomes" id="UP000230750">
    <property type="component" value="Unassembled WGS sequence"/>
</dbReference>
<dbReference type="InterPro" id="IPR019775">
    <property type="entry name" value="WD40_repeat_CS"/>
</dbReference>
<feature type="repeat" description="WD" evidence="3">
    <location>
        <begin position="351"/>
        <end position="390"/>
    </location>
</feature>
<protein>
    <submittedName>
        <fullName evidence="5">Putative F-box/WD repeat-containing protein 11</fullName>
    </submittedName>
</protein>
<reference evidence="5 6" key="1">
    <citation type="journal article" date="2017" name="PLoS Biol.">
        <title>The sea cucumber genome provides insights into morphological evolution and visceral regeneration.</title>
        <authorList>
            <person name="Zhang X."/>
            <person name="Sun L."/>
            <person name="Yuan J."/>
            <person name="Sun Y."/>
            <person name="Gao Y."/>
            <person name="Zhang L."/>
            <person name="Li S."/>
            <person name="Dai H."/>
            <person name="Hamel J.F."/>
            <person name="Liu C."/>
            <person name="Yu Y."/>
            <person name="Liu S."/>
            <person name="Lin W."/>
            <person name="Guo K."/>
            <person name="Jin S."/>
            <person name="Xu P."/>
            <person name="Storey K.B."/>
            <person name="Huan P."/>
            <person name="Zhang T."/>
            <person name="Zhou Y."/>
            <person name="Zhang J."/>
            <person name="Lin C."/>
            <person name="Li X."/>
            <person name="Xing L."/>
            <person name="Huo D."/>
            <person name="Sun M."/>
            <person name="Wang L."/>
            <person name="Mercier A."/>
            <person name="Li F."/>
            <person name="Yang H."/>
            <person name="Xiang J."/>
        </authorList>
    </citation>
    <scope>NUCLEOTIDE SEQUENCE [LARGE SCALE GENOMIC DNA]</scope>
    <source>
        <strain evidence="5">Shaxun</strain>
        <tissue evidence="5">Muscle</tissue>
    </source>
</reference>
<dbReference type="PANTHER" id="PTHR19849">
    <property type="entry name" value="PHOSPHOLIPASE A-2-ACTIVATING PROTEIN"/>
    <property type="match status" value="1"/>
</dbReference>
<evidence type="ECO:0000313" key="5">
    <source>
        <dbReference type="EMBL" id="PIK48431.1"/>
    </source>
</evidence>
<keyword evidence="1 3" id="KW-0853">WD repeat</keyword>
<dbReference type="GO" id="GO:0005737">
    <property type="term" value="C:cytoplasm"/>
    <property type="evidence" value="ECO:0007669"/>
    <property type="project" value="TreeGrafter"/>
</dbReference>
<dbReference type="STRING" id="307972.A0A2G8KK92"/>
<dbReference type="Pfam" id="PF12937">
    <property type="entry name" value="F-box-like"/>
    <property type="match status" value="1"/>
</dbReference>
<dbReference type="InterPro" id="IPR001810">
    <property type="entry name" value="F-box_dom"/>
</dbReference>
<dbReference type="Gene3D" id="2.130.10.10">
    <property type="entry name" value="YVTN repeat-like/Quinoprotein amine dehydrogenase"/>
    <property type="match status" value="3"/>
</dbReference>
<evidence type="ECO:0000256" key="1">
    <source>
        <dbReference type="ARBA" id="ARBA00022574"/>
    </source>
</evidence>
<dbReference type="Pfam" id="PF00400">
    <property type="entry name" value="WD40"/>
    <property type="match status" value="7"/>
</dbReference>
<dbReference type="CDD" id="cd00200">
    <property type="entry name" value="WD40"/>
    <property type="match status" value="1"/>
</dbReference>
<organism evidence="5 6">
    <name type="scientific">Stichopus japonicus</name>
    <name type="common">Sea cucumber</name>
    <dbReference type="NCBI Taxonomy" id="307972"/>
    <lineage>
        <taxon>Eukaryota</taxon>
        <taxon>Metazoa</taxon>
        <taxon>Echinodermata</taxon>
        <taxon>Eleutherozoa</taxon>
        <taxon>Echinozoa</taxon>
        <taxon>Holothuroidea</taxon>
        <taxon>Aspidochirotacea</taxon>
        <taxon>Aspidochirotida</taxon>
        <taxon>Stichopodidae</taxon>
        <taxon>Apostichopus</taxon>
    </lineage>
</organism>
<feature type="repeat" description="WD" evidence="3">
    <location>
        <begin position="272"/>
        <end position="311"/>
    </location>
</feature>
<dbReference type="PRINTS" id="PR00320">
    <property type="entry name" value="GPROTEINBRPT"/>
</dbReference>
<dbReference type="PROSITE" id="PS50181">
    <property type="entry name" value="FBOX"/>
    <property type="match status" value="1"/>
</dbReference>
<dbReference type="PROSITE" id="PS50082">
    <property type="entry name" value="WD_REPEATS_2"/>
    <property type="match status" value="6"/>
</dbReference>
<comment type="caution">
    <text evidence="5">The sequence shown here is derived from an EMBL/GenBank/DDBJ whole genome shotgun (WGS) entry which is preliminary data.</text>
</comment>
<dbReference type="SUPFAM" id="SSF117289">
    <property type="entry name" value="Nucleoporin domain"/>
    <property type="match status" value="1"/>
</dbReference>
<dbReference type="InterPro" id="IPR015943">
    <property type="entry name" value="WD40/YVTN_repeat-like_dom_sf"/>
</dbReference>
<dbReference type="SUPFAM" id="SSF50978">
    <property type="entry name" value="WD40 repeat-like"/>
    <property type="match status" value="1"/>
</dbReference>
<keyword evidence="2" id="KW-0677">Repeat</keyword>
<dbReference type="InterPro" id="IPR001680">
    <property type="entry name" value="WD40_rpt"/>
</dbReference>
<name>A0A2G8KK92_STIJA</name>
<dbReference type="SMART" id="SM00320">
    <property type="entry name" value="WD40"/>
    <property type="match status" value="7"/>
</dbReference>
<dbReference type="EMBL" id="MRZV01000522">
    <property type="protein sequence ID" value="PIK48431.1"/>
    <property type="molecule type" value="Genomic_DNA"/>
</dbReference>
<dbReference type="GO" id="GO:0005634">
    <property type="term" value="C:nucleus"/>
    <property type="evidence" value="ECO:0007669"/>
    <property type="project" value="TreeGrafter"/>
</dbReference>
<dbReference type="PROSITE" id="PS50294">
    <property type="entry name" value="WD_REPEATS_REGION"/>
    <property type="match status" value="2"/>
</dbReference>
<feature type="repeat" description="WD" evidence="3">
    <location>
        <begin position="192"/>
        <end position="231"/>
    </location>
</feature>
<accession>A0A2G8KK92</accession>
<dbReference type="SUPFAM" id="SSF81383">
    <property type="entry name" value="F-box domain"/>
    <property type="match status" value="1"/>
</dbReference>
<evidence type="ECO:0000256" key="3">
    <source>
        <dbReference type="PROSITE-ProRule" id="PRU00221"/>
    </source>
</evidence>
<dbReference type="InterPro" id="IPR036322">
    <property type="entry name" value="WD40_repeat_dom_sf"/>
</dbReference>
<dbReference type="AlphaFoldDB" id="A0A2G8KK92"/>
<dbReference type="InterPro" id="IPR036047">
    <property type="entry name" value="F-box-like_dom_sf"/>
</dbReference>
<dbReference type="GO" id="GO:0043161">
    <property type="term" value="P:proteasome-mediated ubiquitin-dependent protein catabolic process"/>
    <property type="evidence" value="ECO:0007669"/>
    <property type="project" value="TreeGrafter"/>
</dbReference>
<feature type="domain" description="F-box" evidence="4">
    <location>
        <begin position="54"/>
        <end position="100"/>
    </location>
</feature>
<feature type="repeat" description="WD" evidence="3">
    <location>
        <begin position="312"/>
        <end position="342"/>
    </location>
</feature>
<dbReference type="PROSITE" id="PS00678">
    <property type="entry name" value="WD_REPEATS_1"/>
    <property type="match status" value="3"/>
</dbReference>
<dbReference type="GO" id="GO:0043130">
    <property type="term" value="F:ubiquitin binding"/>
    <property type="evidence" value="ECO:0007669"/>
    <property type="project" value="TreeGrafter"/>
</dbReference>
<feature type="repeat" description="WD" evidence="3">
    <location>
        <begin position="126"/>
        <end position="151"/>
    </location>
</feature>
<evidence type="ECO:0000259" key="4">
    <source>
        <dbReference type="PROSITE" id="PS50181"/>
    </source>
</evidence>